<sequence>MNLYIEHNLQINQIFAKFTSEAEVWPYSIDEGIPDMTHSWQLFGSSPRAGLFKILSVIN</sequence>
<dbReference type="EMBL" id="LKLZ01000003">
    <property type="protein sequence ID" value="KPN43252.1"/>
    <property type="molecule type" value="Genomic_DNA"/>
</dbReference>
<comment type="caution">
    <text evidence="1">The sequence shown here is derived from an EMBL/GenBank/DDBJ whole genome shotgun (WGS) entry which is preliminary data.</text>
</comment>
<proteinExistence type="predicted"/>
<gene>
    <name evidence="1" type="ORF">WJL_0325</name>
</gene>
<accession>A0A837P3I9</accession>
<organism evidence="1 2">
    <name type="scientific">Lactiplantibacillus plantarum WJL</name>
    <dbReference type="NCBI Taxonomy" id="1350466"/>
    <lineage>
        <taxon>Bacteria</taxon>
        <taxon>Bacillati</taxon>
        <taxon>Bacillota</taxon>
        <taxon>Bacilli</taxon>
        <taxon>Lactobacillales</taxon>
        <taxon>Lactobacillaceae</taxon>
        <taxon>Lactiplantibacillus</taxon>
    </lineage>
</organism>
<keyword evidence="1" id="KW-0808">Transferase</keyword>
<dbReference type="AlphaFoldDB" id="A0A837P3I9"/>
<evidence type="ECO:0000313" key="1">
    <source>
        <dbReference type="EMBL" id="KPN43252.1"/>
    </source>
</evidence>
<protein>
    <submittedName>
        <fullName evidence="1">Nucleotidyltransferase/DNA polymerase for DNA repair</fullName>
    </submittedName>
</protein>
<reference evidence="1 2" key="1">
    <citation type="submission" date="2015-10" db="EMBL/GenBank/DDBJ databases">
        <title>Resequencing of Lactobacillus plantarum WJL strain genome.</title>
        <authorList>
            <person name="Martino M.E."/>
        </authorList>
    </citation>
    <scope>NUCLEOTIDE SEQUENCE [LARGE SCALE GENOMIC DNA]</scope>
    <source>
        <strain evidence="1 2">WJL</strain>
    </source>
</reference>
<name>A0A837P3I9_LACPN</name>
<evidence type="ECO:0000313" key="2">
    <source>
        <dbReference type="Proteomes" id="UP000050511"/>
    </source>
</evidence>
<dbReference type="GO" id="GO:0016740">
    <property type="term" value="F:transferase activity"/>
    <property type="evidence" value="ECO:0007669"/>
    <property type="project" value="UniProtKB-KW"/>
</dbReference>
<dbReference type="Proteomes" id="UP000050511">
    <property type="component" value="Unassembled WGS sequence"/>
</dbReference>